<dbReference type="AlphaFoldDB" id="A0A1V6QC53"/>
<dbReference type="EMBL" id="MDYN01000007">
    <property type="protein sequence ID" value="OQD86602.1"/>
    <property type="molecule type" value="Genomic_DNA"/>
</dbReference>
<dbReference type="Proteomes" id="UP000191672">
    <property type="component" value="Unassembled WGS sequence"/>
</dbReference>
<feature type="region of interest" description="Disordered" evidence="1">
    <location>
        <begin position="169"/>
        <end position="188"/>
    </location>
</feature>
<accession>A0A1V6QC53</accession>
<comment type="caution">
    <text evidence="2">The sequence shown here is derived from an EMBL/GenBank/DDBJ whole genome shotgun (WGS) entry which is preliminary data.</text>
</comment>
<sequence length="317" mass="36017">MAELYDAATQHGPQDIEELPPSVKVYHYKGMDDFCRVVSLEHNRLYSSSRAAQCTRARAMGEICEGRHNHLITLPQTDGTQSDHIIFIIQPSTFIQDFLNPIIGHRFHGRISFSPKTNILVLKMALPDHSQATLAFEDTLKMALQQMDLHRAIFSWGNARLTGGDGTIKEADGGWSPRRPPRGAPKRPSVVLEIASSETSAKLRRDAHYWVDPARGQANMAIGVKVFSTKPQITIEQWEWNSQHFRAIQKACLTITKFDGKIRFDPDQPTPQLLIPFHLLFRRAAENNRERDIVFPTQDLVEFATVVWEMQSENLHA</sequence>
<reference evidence="3" key="1">
    <citation type="journal article" date="2017" name="Nat. Microbiol.">
        <title>Global analysis of biosynthetic gene clusters reveals vast potential of secondary metabolite production in Penicillium species.</title>
        <authorList>
            <person name="Nielsen J.C."/>
            <person name="Grijseels S."/>
            <person name="Prigent S."/>
            <person name="Ji B."/>
            <person name="Dainat J."/>
            <person name="Nielsen K.F."/>
            <person name="Frisvad J.C."/>
            <person name="Workman M."/>
            <person name="Nielsen J."/>
        </authorList>
    </citation>
    <scope>NUCLEOTIDE SEQUENCE [LARGE SCALE GENOMIC DNA]</scope>
    <source>
        <strain evidence="3">IBT 31811</strain>
    </source>
</reference>
<organism evidence="2 3">
    <name type="scientific">Penicillium antarcticum</name>
    <dbReference type="NCBI Taxonomy" id="416450"/>
    <lineage>
        <taxon>Eukaryota</taxon>
        <taxon>Fungi</taxon>
        <taxon>Dikarya</taxon>
        <taxon>Ascomycota</taxon>
        <taxon>Pezizomycotina</taxon>
        <taxon>Eurotiomycetes</taxon>
        <taxon>Eurotiomycetidae</taxon>
        <taxon>Eurotiales</taxon>
        <taxon>Aspergillaceae</taxon>
        <taxon>Penicillium</taxon>
    </lineage>
</organism>
<evidence type="ECO:0000313" key="3">
    <source>
        <dbReference type="Proteomes" id="UP000191672"/>
    </source>
</evidence>
<dbReference type="STRING" id="416450.A0A1V6QC53"/>
<evidence type="ECO:0000313" key="2">
    <source>
        <dbReference type="EMBL" id="OQD86602.1"/>
    </source>
</evidence>
<keyword evidence="3" id="KW-1185">Reference proteome</keyword>
<gene>
    <name evidence="2" type="ORF">PENANT_c007G08926</name>
</gene>
<proteinExistence type="predicted"/>
<protein>
    <submittedName>
        <fullName evidence="2">Uncharacterized protein</fullName>
    </submittedName>
</protein>
<evidence type="ECO:0000256" key="1">
    <source>
        <dbReference type="SAM" id="MobiDB-lite"/>
    </source>
</evidence>
<name>A0A1V6QC53_9EURO</name>